<dbReference type="RefSeq" id="WP_066099935.1">
    <property type="nucleotide sequence ID" value="NZ_CP016027.1"/>
</dbReference>
<evidence type="ECO:0008006" key="4">
    <source>
        <dbReference type="Google" id="ProtNLM"/>
    </source>
</evidence>
<dbReference type="SUPFAM" id="SSF53474">
    <property type="entry name" value="alpha/beta-Hydrolases"/>
    <property type="match status" value="1"/>
</dbReference>
<reference evidence="2 3" key="1">
    <citation type="submission" date="2016-06" db="EMBL/GenBank/DDBJ databases">
        <title>Insight into the functional genes involving in sulfur oxidation in Pearl River water.</title>
        <authorList>
            <person name="Luo J."/>
            <person name="Tan X."/>
            <person name="Lin W."/>
        </authorList>
    </citation>
    <scope>NUCLEOTIDE SEQUENCE [LARGE SCALE GENOMIC DNA]</scope>
    <source>
        <strain evidence="2 3">LS2</strain>
    </source>
</reference>
<proteinExistence type="predicted"/>
<dbReference type="InterPro" id="IPR022529">
    <property type="entry name" value="DUF3530"/>
</dbReference>
<dbReference type="Gene3D" id="3.40.50.1820">
    <property type="entry name" value="alpha/beta hydrolase"/>
    <property type="match status" value="1"/>
</dbReference>
<organism evidence="2 3">
    <name type="scientific">Halothiobacillus diazotrophicus</name>
    <dbReference type="NCBI Taxonomy" id="1860122"/>
    <lineage>
        <taxon>Bacteria</taxon>
        <taxon>Pseudomonadati</taxon>
        <taxon>Pseudomonadota</taxon>
        <taxon>Gammaproteobacteria</taxon>
        <taxon>Chromatiales</taxon>
        <taxon>Halothiobacillaceae</taxon>
        <taxon>Halothiobacillus</taxon>
    </lineage>
</organism>
<dbReference type="OrthoDB" id="9776279at2"/>
<dbReference type="Proteomes" id="UP000078596">
    <property type="component" value="Chromosome"/>
</dbReference>
<dbReference type="KEGG" id="haz:A9404_07905"/>
<evidence type="ECO:0000313" key="3">
    <source>
        <dbReference type="Proteomes" id="UP000078596"/>
    </source>
</evidence>
<gene>
    <name evidence="2" type="ORF">A9404_07905</name>
</gene>
<accession>A0A191ZHJ0</accession>
<feature type="chain" id="PRO_5008250415" description="AB hydrolase-1 domain-containing protein" evidence="1">
    <location>
        <begin position="22"/>
        <end position="220"/>
    </location>
</feature>
<dbReference type="EMBL" id="CP016027">
    <property type="protein sequence ID" value="ANJ67317.1"/>
    <property type="molecule type" value="Genomic_DNA"/>
</dbReference>
<dbReference type="AlphaFoldDB" id="A0A191ZHJ0"/>
<feature type="signal peptide" evidence="1">
    <location>
        <begin position="1"/>
        <end position="21"/>
    </location>
</feature>
<dbReference type="Pfam" id="PF12048">
    <property type="entry name" value="DUF3530"/>
    <property type="match status" value="1"/>
</dbReference>
<evidence type="ECO:0000313" key="2">
    <source>
        <dbReference type="EMBL" id="ANJ67317.1"/>
    </source>
</evidence>
<sequence length="220" mass="23561">MKQIIAVLALVGMFVAPIAQADKPDGSVYLDGGDVKYGLILAHGRGKSPTWLVVDPLRKGIHDELGYHTLSLQMPIVGGNWKNYAGAFPEAYKTIDQGISFLKEKGVTRIYLLGHSMGARMVSAFVATHPNSGLAGLIVVGCRNNGGSPLDCDKNLQKVGLPVLDIWGSSNGKDAEAASERAGLRSATYSHVAIDGANHKFEDHESELVAAVVNWLKQRN</sequence>
<dbReference type="InterPro" id="IPR029058">
    <property type="entry name" value="AB_hydrolase_fold"/>
</dbReference>
<keyword evidence="3" id="KW-1185">Reference proteome</keyword>
<evidence type="ECO:0000256" key="1">
    <source>
        <dbReference type="SAM" id="SignalP"/>
    </source>
</evidence>
<protein>
    <recommendedName>
        <fullName evidence="4">AB hydrolase-1 domain-containing protein</fullName>
    </recommendedName>
</protein>
<keyword evidence="1" id="KW-0732">Signal</keyword>
<name>A0A191ZHJ0_9GAMM</name>